<dbReference type="Proteomes" id="UP000728032">
    <property type="component" value="Unassembled WGS sequence"/>
</dbReference>
<reference evidence="1" key="1">
    <citation type="submission" date="2020-11" db="EMBL/GenBank/DDBJ databases">
        <authorList>
            <person name="Tran Van P."/>
        </authorList>
    </citation>
    <scope>NUCLEOTIDE SEQUENCE</scope>
</reference>
<dbReference type="EMBL" id="OC932057">
    <property type="protein sequence ID" value="CAD7659370.1"/>
    <property type="molecule type" value="Genomic_DNA"/>
</dbReference>
<evidence type="ECO:0000313" key="1">
    <source>
        <dbReference type="EMBL" id="CAD7659370.1"/>
    </source>
</evidence>
<evidence type="ECO:0000313" key="2">
    <source>
        <dbReference type="Proteomes" id="UP000728032"/>
    </source>
</evidence>
<protein>
    <submittedName>
        <fullName evidence="1">Uncharacterized protein</fullName>
    </submittedName>
</protein>
<gene>
    <name evidence="1" type="ORF">ONB1V03_LOCUS15966</name>
</gene>
<keyword evidence="2" id="KW-1185">Reference proteome</keyword>
<name>A0A7R9QUZ4_9ACAR</name>
<accession>A0A7R9QUZ4</accession>
<organism evidence="1">
    <name type="scientific">Oppiella nova</name>
    <dbReference type="NCBI Taxonomy" id="334625"/>
    <lineage>
        <taxon>Eukaryota</taxon>
        <taxon>Metazoa</taxon>
        <taxon>Ecdysozoa</taxon>
        <taxon>Arthropoda</taxon>
        <taxon>Chelicerata</taxon>
        <taxon>Arachnida</taxon>
        <taxon>Acari</taxon>
        <taxon>Acariformes</taxon>
        <taxon>Sarcoptiformes</taxon>
        <taxon>Oribatida</taxon>
        <taxon>Brachypylina</taxon>
        <taxon>Oppioidea</taxon>
        <taxon>Oppiidae</taxon>
        <taxon>Oppiella</taxon>
    </lineage>
</organism>
<dbReference type="AlphaFoldDB" id="A0A7R9QUZ4"/>
<proteinExistence type="predicted"/>
<dbReference type="EMBL" id="CAJPVJ010017232">
    <property type="protein sequence ID" value="CAG2176532.1"/>
    <property type="molecule type" value="Genomic_DNA"/>
</dbReference>
<sequence>MSVEWIVLYSIQPELFTPFILLMDLRLVIRAKANNRPDNCSHNYPNSSDTFANTRTHQTHYIRHYNYSYHSSNYCPNYCLN</sequence>